<evidence type="ECO:0000256" key="2">
    <source>
        <dbReference type="ARBA" id="ARBA00023315"/>
    </source>
</evidence>
<keyword evidence="1 4" id="KW-0808">Transferase</keyword>
<keyword evidence="2" id="KW-0012">Acyltransferase</keyword>
<dbReference type="OrthoDB" id="336415at2"/>
<dbReference type="eggNOG" id="COG0456">
    <property type="taxonomic scope" value="Bacteria"/>
</dbReference>
<evidence type="ECO:0000256" key="1">
    <source>
        <dbReference type="ARBA" id="ARBA00022679"/>
    </source>
</evidence>
<organism evidence="4 5">
    <name type="scientific">Succinatimonas hippei (strain DSM 22608 / JCM 16073 / KCTC 15190 / YIT 12066)</name>
    <dbReference type="NCBI Taxonomy" id="762983"/>
    <lineage>
        <taxon>Bacteria</taxon>
        <taxon>Pseudomonadati</taxon>
        <taxon>Pseudomonadota</taxon>
        <taxon>Gammaproteobacteria</taxon>
        <taxon>Aeromonadales</taxon>
        <taxon>Succinivibrionaceae</taxon>
        <taxon>Succinatimonas</taxon>
    </lineage>
</organism>
<keyword evidence="5" id="KW-1185">Reference proteome</keyword>
<proteinExistence type="predicted"/>
<comment type="caution">
    <text evidence="4">The sequence shown here is derived from an EMBL/GenBank/DDBJ whole genome shotgun (WGS) entry which is preliminary data.</text>
</comment>
<dbReference type="GO" id="GO:0016747">
    <property type="term" value="F:acyltransferase activity, transferring groups other than amino-acyl groups"/>
    <property type="evidence" value="ECO:0007669"/>
    <property type="project" value="InterPro"/>
</dbReference>
<dbReference type="SUPFAM" id="SSF55729">
    <property type="entry name" value="Acyl-CoA N-acyltransferases (Nat)"/>
    <property type="match status" value="1"/>
</dbReference>
<dbReference type="Proteomes" id="UP000018458">
    <property type="component" value="Unassembled WGS sequence"/>
</dbReference>
<dbReference type="InterPro" id="IPR016181">
    <property type="entry name" value="Acyl_CoA_acyltransferase"/>
</dbReference>
<dbReference type="STRING" id="762983.HMPREF9444_01320"/>
<dbReference type="Gene3D" id="3.40.630.30">
    <property type="match status" value="1"/>
</dbReference>
<dbReference type="CDD" id="cd04301">
    <property type="entry name" value="NAT_SF"/>
    <property type="match status" value="1"/>
</dbReference>
<evidence type="ECO:0000313" key="4">
    <source>
        <dbReference type="EMBL" id="EFY06875.1"/>
    </source>
</evidence>
<protein>
    <submittedName>
        <fullName evidence="4">Acetyltransferase, GNAT family</fullName>
    </submittedName>
</protein>
<evidence type="ECO:0000259" key="3">
    <source>
        <dbReference type="PROSITE" id="PS51186"/>
    </source>
</evidence>
<dbReference type="HOGENOM" id="CLU_013985_13_2_6"/>
<sequence>MTLNIRKAEAKDIDAIADIYAAIHTAEEQGLVTIGWQRGVYPEKETALEALKRDDLFVAEKDGNIVGSAILNQQQVDVYADGNWEYKVPDNKVMVMHTLVIDPKGQKSGLGKAFVEFYEKYSLEQGCPYLRMDTNAKNTNARNLYKKLGYKEIGIVPCAFNGIDGVNLVLLEKKIGN</sequence>
<feature type="domain" description="N-acetyltransferase" evidence="3">
    <location>
        <begin position="3"/>
        <end position="176"/>
    </location>
</feature>
<dbReference type="PANTHER" id="PTHR43877:SF2">
    <property type="entry name" value="AMINOALKYLPHOSPHONATE N-ACETYLTRANSFERASE-RELATED"/>
    <property type="match status" value="1"/>
</dbReference>
<dbReference type="InterPro" id="IPR050832">
    <property type="entry name" value="Bact_Acetyltransf"/>
</dbReference>
<dbReference type="InterPro" id="IPR000182">
    <property type="entry name" value="GNAT_dom"/>
</dbReference>
<name>E8LKS2_SUCHY</name>
<dbReference type="PANTHER" id="PTHR43877">
    <property type="entry name" value="AMINOALKYLPHOSPHONATE N-ACETYLTRANSFERASE-RELATED-RELATED"/>
    <property type="match status" value="1"/>
</dbReference>
<gene>
    <name evidence="4" type="ORF">HMPREF9444_01320</name>
</gene>
<reference evidence="4 5" key="1">
    <citation type="submission" date="2011-01" db="EMBL/GenBank/DDBJ databases">
        <authorList>
            <person name="Weinstock G."/>
            <person name="Sodergren E."/>
            <person name="Clifton S."/>
            <person name="Fulton L."/>
            <person name="Fulton B."/>
            <person name="Courtney L."/>
            <person name="Fronick C."/>
            <person name="Harrison M."/>
            <person name="Strong C."/>
            <person name="Farmer C."/>
            <person name="Delahaunty K."/>
            <person name="Markovic C."/>
            <person name="Hall O."/>
            <person name="Minx P."/>
            <person name="Tomlinson C."/>
            <person name="Mitreva M."/>
            <person name="Hou S."/>
            <person name="Chen J."/>
            <person name="Wollam A."/>
            <person name="Pepin K.H."/>
            <person name="Johnson M."/>
            <person name="Bhonagiri V."/>
            <person name="Zhang X."/>
            <person name="Suruliraj S."/>
            <person name="Warren W."/>
            <person name="Chinwalla A."/>
            <person name="Mardis E.R."/>
            <person name="Wilson R.K."/>
        </authorList>
    </citation>
    <scope>NUCLEOTIDE SEQUENCE [LARGE SCALE GENOMIC DNA]</scope>
    <source>
        <strain evidence="5">DSM 22608 / JCM 16073 / KCTC 15190 / YIT 12066</strain>
    </source>
</reference>
<dbReference type="AlphaFoldDB" id="E8LKS2"/>
<dbReference type="Pfam" id="PF00583">
    <property type="entry name" value="Acetyltransf_1"/>
    <property type="match status" value="1"/>
</dbReference>
<dbReference type="PROSITE" id="PS51186">
    <property type="entry name" value="GNAT"/>
    <property type="match status" value="1"/>
</dbReference>
<accession>E8LKS2</accession>
<dbReference type="RefSeq" id="WP_009143510.1">
    <property type="nucleotide sequence ID" value="NZ_GL831006.1"/>
</dbReference>
<dbReference type="EMBL" id="AEVO01000072">
    <property type="protein sequence ID" value="EFY06875.1"/>
    <property type="molecule type" value="Genomic_DNA"/>
</dbReference>
<evidence type="ECO:0000313" key="5">
    <source>
        <dbReference type="Proteomes" id="UP000018458"/>
    </source>
</evidence>